<protein>
    <submittedName>
        <fullName evidence="5">Tyrosine-type recombinase/integrase</fullName>
    </submittedName>
</protein>
<dbReference type="GO" id="GO:0015074">
    <property type="term" value="P:DNA integration"/>
    <property type="evidence" value="ECO:0007669"/>
    <property type="project" value="InterPro"/>
</dbReference>
<dbReference type="InterPro" id="IPR002104">
    <property type="entry name" value="Integrase_catalytic"/>
</dbReference>
<dbReference type="EMBL" id="CP045643">
    <property type="protein sequence ID" value="QFZ76423.1"/>
    <property type="molecule type" value="Genomic_DNA"/>
</dbReference>
<keyword evidence="3" id="KW-0233">DNA recombination</keyword>
<dbReference type="SUPFAM" id="SSF56349">
    <property type="entry name" value="DNA breaking-rejoining enzymes"/>
    <property type="match status" value="1"/>
</dbReference>
<evidence type="ECO:0000313" key="5">
    <source>
        <dbReference type="EMBL" id="QFZ76423.1"/>
    </source>
</evidence>
<sequence length="390" mass="44447">MIPSFSERGWGVSDGTREVHGAAVLELVSGVHLLHPEDAVLDAMLSGWARQQVGGRGLQPGTVDGRRRVVETFGDFTNEYPWKWTAAHIDEWMADLVMRHNRAKSTLRNYQGAVSLFMDYLLNPVYGWVEVCLERFGTHPTPILHDGNRREHLVDYEGGEERRPMTREECQLLFDHIDDRVDRMIKRGRKGALTAYRDSTLFKTIYGWGLRASEVSGLDMVDLYRNAKAPQFGRYGMVHVRKAKGTKGSGPRRRNVASIMPWAVESLEDYVVNGRPRYGFPTHPALWLTERGGRLRTREIEDRFALYRDELGLSEELVPHCLRHSYVTHNIEDGVDPKFIQEQVGHLYASTTALYTAVSDDFANTMMLKAIDLAFDNDPGQRALERSGQR</sequence>
<evidence type="ECO:0000256" key="3">
    <source>
        <dbReference type="ARBA" id="ARBA00023172"/>
    </source>
</evidence>
<evidence type="ECO:0000256" key="2">
    <source>
        <dbReference type="ARBA" id="ARBA00023125"/>
    </source>
</evidence>
<dbReference type="KEGG" id="sfy:GFH48_26950"/>
<dbReference type="PANTHER" id="PTHR30349:SF41">
    <property type="entry name" value="INTEGRASE_RECOMBINASE PROTEIN MJ0367-RELATED"/>
    <property type="match status" value="1"/>
</dbReference>
<comment type="similarity">
    <text evidence="1">Belongs to the 'phage' integrase family.</text>
</comment>
<keyword evidence="2" id="KW-0238">DNA-binding</keyword>
<name>A0A5Q0LHC3_9ACTN</name>
<reference evidence="5 6" key="1">
    <citation type="submission" date="2019-10" db="EMBL/GenBank/DDBJ databases">
        <title>A novel species.</title>
        <authorList>
            <person name="Gao J."/>
        </authorList>
    </citation>
    <scope>NUCLEOTIDE SEQUENCE [LARGE SCALE GENOMIC DNA]</scope>
    <source>
        <strain evidence="5 6">QMT-28</strain>
    </source>
</reference>
<evidence type="ECO:0000259" key="4">
    <source>
        <dbReference type="PROSITE" id="PS51898"/>
    </source>
</evidence>
<evidence type="ECO:0000313" key="6">
    <source>
        <dbReference type="Proteomes" id="UP000326179"/>
    </source>
</evidence>
<gene>
    <name evidence="5" type="ORF">GFH48_26950</name>
</gene>
<dbReference type="GO" id="GO:0003677">
    <property type="term" value="F:DNA binding"/>
    <property type="evidence" value="ECO:0007669"/>
    <property type="project" value="UniProtKB-KW"/>
</dbReference>
<dbReference type="Gene3D" id="1.10.443.10">
    <property type="entry name" value="Intergrase catalytic core"/>
    <property type="match status" value="1"/>
</dbReference>
<dbReference type="PROSITE" id="PS51898">
    <property type="entry name" value="TYR_RECOMBINASE"/>
    <property type="match status" value="1"/>
</dbReference>
<organism evidence="5 6">
    <name type="scientific">Streptomyces fagopyri</name>
    <dbReference type="NCBI Taxonomy" id="2662397"/>
    <lineage>
        <taxon>Bacteria</taxon>
        <taxon>Bacillati</taxon>
        <taxon>Actinomycetota</taxon>
        <taxon>Actinomycetes</taxon>
        <taxon>Kitasatosporales</taxon>
        <taxon>Streptomycetaceae</taxon>
        <taxon>Streptomyces</taxon>
    </lineage>
</organism>
<dbReference type="Pfam" id="PF00589">
    <property type="entry name" value="Phage_integrase"/>
    <property type="match status" value="1"/>
</dbReference>
<accession>A0A5Q0LHC3</accession>
<dbReference type="InterPro" id="IPR013762">
    <property type="entry name" value="Integrase-like_cat_sf"/>
</dbReference>
<dbReference type="Proteomes" id="UP000326179">
    <property type="component" value="Chromosome"/>
</dbReference>
<dbReference type="AlphaFoldDB" id="A0A5Q0LHC3"/>
<dbReference type="PANTHER" id="PTHR30349">
    <property type="entry name" value="PHAGE INTEGRASE-RELATED"/>
    <property type="match status" value="1"/>
</dbReference>
<feature type="domain" description="Tyr recombinase" evidence="4">
    <location>
        <begin position="160"/>
        <end position="368"/>
    </location>
</feature>
<dbReference type="InterPro" id="IPR050090">
    <property type="entry name" value="Tyrosine_recombinase_XerCD"/>
</dbReference>
<dbReference type="GO" id="GO:0006310">
    <property type="term" value="P:DNA recombination"/>
    <property type="evidence" value="ECO:0007669"/>
    <property type="project" value="UniProtKB-KW"/>
</dbReference>
<proteinExistence type="inferred from homology"/>
<evidence type="ECO:0000256" key="1">
    <source>
        <dbReference type="ARBA" id="ARBA00008857"/>
    </source>
</evidence>
<keyword evidence="6" id="KW-1185">Reference proteome</keyword>
<dbReference type="InterPro" id="IPR011010">
    <property type="entry name" value="DNA_brk_join_enz"/>
</dbReference>